<name>A0A3D9Z011_9HYPH</name>
<organism evidence="1 2">
    <name type="scientific">Methylovirgula ligni</name>
    <dbReference type="NCBI Taxonomy" id="569860"/>
    <lineage>
        <taxon>Bacteria</taxon>
        <taxon>Pseudomonadati</taxon>
        <taxon>Pseudomonadota</taxon>
        <taxon>Alphaproteobacteria</taxon>
        <taxon>Hyphomicrobiales</taxon>
        <taxon>Beijerinckiaceae</taxon>
        <taxon>Methylovirgula</taxon>
    </lineage>
</organism>
<dbReference type="OrthoDB" id="8005311at2"/>
<evidence type="ECO:0000313" key="2">
    <source>
        <dbReference type="Proteomes" id="UP000256900"/>
    </source>
</evidence>
<dbReference type="AlphaFoldDB" id="A0A3D9Z011"/>
<comment type="caution">
    <text evidence="1">The sequence shown here is derived from an EMBL/GenBank/DDBJ whole genome shotgun (WGS) entry which is preliminary data.</text>
</comment>
<reference evidence="1 2" key="1">
    <citation type="submission" date="2018-08" db="EMBL/GenBank/DDBJ databases">
        <title>Genomic Encyclopedia of Type Strains, Phase IV (KMG-IV): sequencing the most valuable type-strain genomes for metagenomic binning, comparative biology and taxonomic classification.</title>
        <authorList>
            <person name="Goeker M."/>
        </authorList>
    </citation>
    <scope>NUCLEOTIDE SEQUENCE [LARGE SCALE GENOMIC DNA]</scope>
    <source>
        <strain evidence="1 2">BW863</strain>
    </source>
</reference>
<gene>
    <name evidence="1" type="ORF">DES32_1049</name>
</gene>
<sequence length="154" mass="15962">MLGLGAGGGIVAGAAIGPLLVQPSGSGQQLEVVPTGSLDKVASTLVPEHRARLIEEARRCREPLARVAIWHSPETNGGTITILSGAYQSPPFRLTTVPSLVALPFPAPYSTGRGQLIVMGSADNFGMALRPNFSARIAAPVAIKVWWTPVGGCP</sequence>
<dbReference type="RefSeq" id="WP_115835633.1">
    <property type="nucleotide sequence ID" value="NZ_CP025086.1"/>
</dbReference>
<protein>
    <submittedName>
        <fullName evidence="1">Uncharacterized protein</fullName>
    </submittedName>
</protein>
<proteinExistence type="predicted"/>
<keyword evidence="2" id="KW-1185">Reference proteome</keyword>
<dbReference type="EMBL" id="QUMO01000002">
    <property type="protein sequence ID" value="REF87428.1"/>
    <property type="molecule type" value="Genomic_DNA"/>
</dbReference>
<accession>A0A3D9Z011</accession>
<evidence type="ECO:0000313" key="1">
    <source>
        <dbReference type="EMBL" id="REF87428.1"/>
    </source>
</evidence>
<dbReference type="Proteomes" id="UP000256900">
    <property type="component" value="Unassembled WGS sequence"/>
</dbReference>